<evidence type="ECO:0000256" key="1">
    <source>
        <dbReference type="SAM" id="SignalP"/>
    </source>
</evidence>
<dbReference type="InterPro" id="IPR036873">
    <property type="entry name" value="Rhodanese-like_dom_sf"/>
</dbReference>
<protein>
    <recommendedName>
        <fullName evidence="2">Rhodanese domain-containing protein</fullName>
    </recommendedName>
</protein>
<dbReference type="SMART" id="SM00450">
    <property type="entry name" value="RHOD"/>
    <property type="match status" value="1"/>
</dbReference>
<dbReference type="PROSITE" id="PS50206">
    <property type="entry name" value="RHODANESE_3"/>
    <property type="match status" value="1"/>
</dbReference>
<evidence type="ECO:0000259" key="2">
    <source>
        <dbReference type="PROSITE" id="PS50206"/>
    </source>
</evidence>
<comment type="caution">
    <text evidence="3">The sequence shown here is derived from an EMBL/GenBank/DDBJ whole genome shotgun (WGS) entry which is preliminary data.</text>
</comment>
<dbReference type="Proteomes" id="UP001181693">
    <property type="component" value="Unassembled WGS sequence"/>
</dbReference>
<name>A0AAV3AFQ4_PYXAD</name>
<keyword evidence="1" id="KW-0732">Signal</keyword>
<sequence>MSVWLGRLCVCLRAVSGHHVGHVGGMSRIRAAGAYHALSPRWNVFRHLSVSPGLVINYEQLKDLLKNDNVVHIDVREPWEVKEYGIIKGSINIPLGDLQAALQLSPKEFEAKYHKKLPEKSNMVVLSCLAGIRSAKALDVATSLGYNRVHNYSGGFEDWTKHEAPVKPL</sequence>
<dbReference type="AlphaFoldDB" id="A0AAV3AFQ4"/>
<keyword evidence="4" id="KW-1185">Reference proteome</keyword>
<dbReference type="Pfam" id="PF00581">
    <property type="entry name" value="Rhodanese"/>
    <property type="match status" value="1"/>
</dbReference>
<reference evidence="3" key="1">
    <citation type="thesis" date="2020" institute="ProQuest LLC" country="789 East Eisenhower Parkway, Ann Arbor, MI, USA">
        <title>Comparative Genomics and Chromosome Evolution.</title>
        <authorList>
            <person name="Mudd A.B."/>
        </authorList>
    </citation>
    <scope>NUCLEOTIDE SEQUENCE</scope>
    <source>
        <strain evidence="3">1538</strain>
        <tissue evidence="3">Blood</tissue>
    </source>
</reference>
<gene>
    <name evidence="3" type="ORF">GDO54_010774</name>
</gene>
<dbReference type="InterPro" id="IPR001763">
    <property type="entry name" value="Rhodanese-like_dom"/>
</dbReference>
<dbReference type="EMBL" id="DYDO01000004">
    <property type="protein sequence ID" value="DBA26530.1"/>
    <property type="molecule type" value="Genomic_DNA"/>
</dbReference>
<evidence type="ECO:0000313" key="4">
    <source>
        <dbReference type="Proteomes" id="UP001181693"/>
    </source>
</evidence>
<accession>A0AAV3AFQ4</accession>
<dbReference type="Gene3D" id="3.40.250.10">
    <property type="entry name" value="Rhodanese-like domain"/>
    <property type="match status" value="1"/>
</dbReference>
<feature type="domain" description="Rhodanese" evidence="2">
    <location>
        <begin position="66"/>
        <end position="168"/>
    </location>
</feature>
<organism evidence="3 4">
    <name type="scientific">Pyxicephalus adspersus</name>
    <name type="common">African bullfrog</name>
    <dbReference type="NCBI Taxonomy" id="30357"/>
    <lineage>
        <taxon>Eukaryota</taxon>
        <taxon>Metazoa</taxon>
        <taxon>Chordata</taxon>
        <taxon>Craniata</taxon>
        <taxon>Vertebrata</taxon>
        <taxon>Euteleostomi</taxon>
        <taxon>Amphibia</taxon>
        <taxon>Batrachia</taxon>
        <taxon>Anura</taxon>
        <taxon>Neobatrachia</taxon>
        <taxon>Ranoidea</taxon>
        <taxon>Pyxicephalidae</taxon>
        <taxon>Pyxicephalinae</taxon>
        <taxon>Pyxicephalus</taxon>
    </lineage>
</organism>
<dbReference type="PANTHER" id="PTHR44086">
    <property type="entry name" value="THIOSULFATE SULFURTRANSFERASE RDL2, MITOCHONDRIAL-RELATED"/>
    <property type="match status" value="1"/>
</dbReference>
<feature type="chain" id="PRO_5043685467" description="Rhodanese domain-containing protein" evidence="1">
    <location>
        <begin position="18"/>
        <end position="169"/>
    </location>
</feature>
<evidence type="ECO:0000313" key="3">
    <source>
        <dbReference type="EMBL" id="DBA26530.1"/>
    </source>
</evidence>
<dbReference type="PANTHER" id="PTHR44086:SF10">
    <property type="entry name" value="THIOSULFATE SULFURTRANSFERASE_RHODANESE-LIKE DOMAIN-CONTAINING PROTEIN 3"/>
    <property type="match status" value="1"/>
</dbReference>
<proteinExistence type="predicted"/>
<feature type="signal peptide" evidence="1">
    <location>
        <begin position="1"/>
        <end position="17"/>
    </location>
</feature>
<dbReference type="SUPFAM" id="SSF52821">
    <property type="entry name" value="Rhodanese/Cell cycle control phosphatase"/>
    <property type="match status" value="1"/>
</dbReference>